<dbReference type="PROSITE" id="PS51186">
    <property type="entry name" value="GNAT"/>
    <property type="match status" value="1"/>
</dbReference>
<dbReference type="Pfam" id="PF13420">
    <property type="entry name" value="Acetyltransf_4"/>
    <property type="match status" value="1"/>
</dbReference>
<keyword evidence="1 4" id="KW-0808">Transferase</keyword>
<evidence type="ECO:0000313" key="4">
    <source>
        <dbReference type="EMBL" id="PRR83121.1"/>
    </source>
</evidence>
<proteinExistence type="predicted"/>
<evidence type="ECO:0000256" key="2">
    <source>
        <dbReference type="ARBA" id="ARBA00023315"/>
    </source>
</evidence>
<evidence type="ECO:0000259" key="3">
    <source>
        <dbReference type="PROSITE" id="PS51186"/>
    </source>
</evidence>
<evidence type="ECO:0000313" key="5">
    <source>
        <dbReference type="Proteomes" id="UP000239471"/>
    </source>
</evidence>
<dbReference type="AlphaFoldDB" id="A0A2T0BGT6"/>
<keyword evidence="5" id="KW-1185">Reference proteome</keyword>
<dbReference type="PANTHER" id="PTHR43072:SF23">
    <property type="entry name" value="UPF0039 PROTEIN C11D3.02C"/>
    <property type="match status" value="1"/>
</dbReference>
<gene>
    <name evidence="4" type="primary">yncA</name>
    <name evidence="4" type="ORF">CLVI_11570</name>
</gene>
<organism evidence="4 5">
    <name type="scientific">Clostridium vincentii</name>
    <dbReference type="NCBI Taxonomy" id="52704"/>
    <lineage>
        <taxon>Bacteria</taxon>
        <taxon>Bacillati</taxon>
        <taxon>Bacillota</taxon>
        <taxon>Clostridia</taxon>
        <taxon>Eubacteriales</taxon>
        <taxon>Clostridiaceae</taxon>
        <taxon>Clostridium</taxon>
    </lineage>
</organism>
<dbReference type="SUPFAM" id="SSF55729">
    <property type="entry name" value="Acyl-CoA N-acyltransferases (Nat)"/>
    <property type="match status" value="1"/>
</dbReference>
<dbReference type="PANTHER" id="PTHR43072">
    <property type="entry name" value="N-ACETYLTRANSFERASE"/>
    <property type="match status" value="1"/>
</dbReference>
<sequence>MIRNVRIEDAKEIVDIYNYYILNSNVTFEIDSIDLEEMEKRIMENIKSNPWIVYEENNKILGYAYVGEWKSRVAFRFAKEMSVYLDVNLRGRGIGTKLMEKLLAECKKCDIHTLISIITMPNDTSLALHKKFGFEKAGYFKEVGFKGEKWLDVIYLQLLM</sequence>
<evidence type="ECO:0000256" key="1">
    <source>
        <dbReference type="ARBA" id="ARBA00022679"/>
    </source>
</evidence>
<dbReference type="RefSeq" id="WP_170065604.1">
    <property type="nucleotide sequence ID" value="NZ_PVXQ01000009.1"/>
</dbReference>
<dbReference type="EMBL" id="PVXQ01000009">
    <property type="protein sequence ID" value="PRR83121.1"/>
    <property type="molecule type" value="Genomic_DNA"/>
</dbReference>
<dbReference type="InterPro" id="IPR016181">
    <property type="entry name" value="Acyl_CoA_acyltransferase"/>
</dbReference>
<dbReference type="EC" id="2.3.1.-" evidence="4"/>
<keyword evidence="2 4" id="KW-0012">Acyltransferase</keyword>
<dbReference type="InterPro" id="IPR000182">
    <property type="entry name" value="GNAT_dom"/>
</dbReference>
<reference evidence="4 5" key="1">
    <citation type="submission" date="2018-03" db="EMBL/GenBank/DDBJ databases">
        <title>Genome sequence of Clostridium vincentii DSM 10228.</title>
        <authorList>
            <person name="Poehlein A."/>
            <person name="Daniel R."/>
        </authorList>
    </citation>
    <scope>NUCLEOTIDE SEQUENCE [LARGE SCALE GENOMIC DNA]</scope>
    <source>
        <strain evidence="4 5">DSM 10228</strain>
    </source>
</reference>
<comment type="caution">
    <text evidence="4">The sequence shown here is derived from an EMBL/GenBank/DDBJ whole genome shotgun (WGS) entry which is preliminary data.</text>
</comment>
<accession>A0A2T0BGT6</accession>
<dbReference type="CDD" id="cd04301">
    <property type="entry name" value="NAT_SF"/>
    <property type="match status" value="1"/>
</dbReference>
<protein>
    <submittedName>
        <fullName evidence="4">N-acyltransferase YncA</fullName>
        <ecNumber evidence="4">2.3.1.-</ecNumber>
    </submittedName>
</protein>
<dbReference type="GO" id="GO:0016747">
    <property type="term" value="F:acyltransferase activity, transferring groups other than amino-acyl groups"/>
    <property type="evidence" value="ECO:0007669"/>
    <property type="project" value="InterPro"/>
</dbReference>
<feature type="domain" description="N-acetyltransferase" evidence="3">
    <location>
        <begin position="1"/>
        <end position="160"/>
    </location>
</feature>
<name>A0A2T0BGT6_9CLOT</name>
<dbReference type="Gene3D" id="3.40.630.30">
    <property type="match status" value="1"/>
</dbReference>
<dbReference type="Proteomes" id="UP000239471">
    <property type="component" value="Unassembled WGS sequence"/>
</dbReference>